<keyword evidence="3" id="KW-1185">Reference proteome</keyword>
<dbReference type="InParanoid" id="A0A0P0XIV9"/>
<dbReference type="Gramene" id="Os08t0541700-00">
    <property type="protein sequence ID" value="Os08t0541700-00"/>
    <property type="gene ID" value="Os08g0541700"/>
</dbReference>
<accession>A0A0P0XIV9</accession>
<proteinExistence type="predicted"/>
<dbReference type="EMBL" id="AP014964">
    <property type="protein sequence ID" value="BAT06496.1"/>
    <property type="molecule type" value="Genomic_DNA"/>
</dbReference>
<evidence type="ECO:0000313" key="2">
    <source>
        <dbReference type="EMBL" id="BAT06496.1"/>
    </source>
</evidence>
<dbReference type="PaxDb" id="39947-A0A0P0XIV9"/>
<organism evidence="2 3">
    <name type="scientific">Oryza sativa subsp. japonica</name>
    <name type="common">Rice</name>
    <dbReference type="NCBI Taxonomy" id="39947"/>
    <lineage>
        <taxon>Eukaryota</taxon>
        <taxon>Viridiplantae</taxon>
        <taxon>Streptophyta</taxon>
        <taxon>Embryophyta</taxon>
        <taxon>Tracheophyta</taxon>
        <taxon>Spermatophyta</taxon>
        <taxon>Magnoliopsida</taxon>
        <taxon>Liliopsida</taxon>
        <taxon>Poales</taxon>
        <taxon>Poaceae</taxon>
        <taxon>BOP clade</taxon>
        <taxon>Oryzoideae</taxon>
        <taxon>Oryzeae</taxon>
        <taxon>Oryzinae</taxon>
        <taxon>Oryza</taxon>
        <taxon>Oryza sativa</taxon>
    </lineage>
</organism>
<feature type="region of interest" description="Disordered" evidence="1">
    <location>
        <begin position="1"/>
        <end position="26"/>
    </location>
</feature>
<dbReference type="Proteomes" id="UP000059680">
    <property type="component" value="Chromosome 8"/>
</dbReference>
<sequence>MWGPHVGQIKRKTVARGERARRWRSSGMASEEVAAAIHSGKVGLLRYSAPGLRPPPVRQQQELPIFRATPAMTTARAAAPPRPGSVTSPATTTTRYPELAGEGDATAVAAHLDAGVTLLDLDRPRHRGHAAAVYCPDSRSISSRRRPRCLSRSGPPRACRARRP</sequence>
<gene>
    <name evidence="2" type="ordered locus">Os08g0541700</name>
    <name evidence="2" type="ORF">OSNPB_080541700</name>
</gene>
<dbReference type="AlphaFoldDB" id="A0A0P0XIV9"/>
<evidence type="ECO:0000313" key="3">
    <source>
        <dbReference type="Proteomes" id="UP000059680"/>
    </source>
</evidence>
<protein>
    <submittedName>
        <fullName evidence="2">Os08g0541700 protein</fullName>
    </submittedName>
</protein>
<feature type="region of interest" description="Disordered" evidence="1">
    <location>
        <begin position="135"/>
        <end position="164"/>
    </location>
</feature>
<reference evidence="3" key="1">
    <citation type="journal article" date="2005" name="Nature">
        <title>The map-based sequence of the rice genome.</title>
        <authorList>
            <consortium name="International rice genome sequencing project (IRGSP)"/>
            <person name="Matsumoto T."/>
            <person name="Wu J."/>
            <person name="Kanamori H."/>
            <person name="Katayose Y."/>
            <person name="Fujisawa M."/>
            <person name="Namiki N."/>
            <person name="Mizuno H."/>
            <person name="Yamamoto K."/>
            <person name="Antonio B.A."/>
            <person name="Baba T."/>
            <person name="Sakata K."/>
            <person name="Nagamura Y."/>
            <person name="Aoki H."/>
            <person name="Arikawa K."/>
            <person name="Arita K."/>
            <person name="Bito T."/>
            <person name="Chiden Y."/>
            <person name="Fujitsuka N."/>
            <person name="Fukunaka R."/>
            <person name="Hamada M."/>
            <person name="Harada C."/>
            <person name="Hayashi A."/>
            <person name="Hijishita S."/>
            <person name="Honda M."/>
            <person name="Hosokawa S."/>
            <person name="Ichikawa Y."/>
            <person name="Idonuma A."/>
            <person name="Iijima M."/>
            <person name="Ikeda M."/>
            <person name="Ikeno M."/>
            <person name="Ito K."/>
            <person name="Ito S."/>
            <person name="Ito T."/>
            <person name="Ito Y."/>
            <person name="Ito Y."/>
            <person name="Iwabuchi A."/>
            <person name="Kamiya K."/>
            <person name="Karasawa W."/>
            <person name="Kurita K."/>
            <person name="Katagiri S."/>
            <person name="Kikuta A."/>
            <person name="Kobayashi H."/>
            <person name="Kobayashi N."/>
            <person name="Machita K."/>
            <person name="Maehara T."/>
            <person name="Masukawa M."/>
            <person name="Mizubayashi T."/>
            <person name="Mukai Y."/>
            <person name="Nagasaki H."/>
            <person name="Nagata Y."/>
            <person name="Naito S."/>
            <person name="Nakashima M."/>
            <person name="Nakama Y."/>
            <person name="Nakamichi Y."/>
            <person name="Nakamura M."/>
            <person name="Meguro A."/>
            <person name="Negishi M."/>
            <person name="Ohta I."/>
            <person name="Ohta T."/>
            <person name="Okamoto M."/>
            <person name="Ono N."/>
            <person name="Saji S."/>
            <person name="Sakaguchi M."/>
            <person name="Sakai K."/>
            <person name="Shibata M."/>
            <person name="Shimokawa T."/>
            <person name="Song J."/>
            <person name="Takazaki Y."/>
            <person name="Terasawa K."/>
            <person name="Tsugane M."/>
            <person name="Tsuji K."/>
            <person name="Ueda S."/>
            <person name="Waki K."/>
            <person name="Yamagata H."/>
            <person name="Yamamoto M."/>
            <person name="Yamamoto S."/>
            <person name="Yamane H."/>
            <person name="Yoshiki S."/>
            <person name="Yoshihara R."/>
            <person name="Yukawa K."/>
            <person name="Zhong H."/>
            <person name="Yano M."/>
            <person name="Yuan Q."/>
            <person name="Ouyang S."/>
            <person name="Liu J."/>
            <person name="Jones K.M."/>
            <person name="Gansberger K."/>
            <person name="Moffat K."/>
            <person name="Hill J."/>
            <person name="Bera J."/>
            <person name="Fadrosh D."/>
            <person name="Jin S."/>
            <person name="Johri S."/>
            <person name="Kim M."/>
            <person name="Overton L."/>
            <person name="Reardon M."/>
            <person name="Tsitrin T."/>
            <person name="Vuong H."/>
            <person name="Weaver B."/>
            <person name="Ciecko A."/>
            <person name="Tallon L."/>
            <person name="Jackson J."/>
            <person name="Pai G."/>
            <person name="Aken S.V."/>
            <person name="Utterback T."/>
            <person name="Reidmuller S."/>
            <person name="Feldblyum T."/>
            <person name="Hsiao J."/>
            <person name="Zismann V."/>
            <person name="Iobst S."/>
            <person name="de Vazeille A.R."/>
            <person name="Buell C.R."/>
            <person name="Ying K."/>
            <person name="Li Y."/>
            <person name="Lu T."/>
            <person name="Huang Y."/>
            <person name="Zhao Q."/>
            <person name="Feng Q."/>
            <person name="Zhang L."/>
            <person name="Zhu J."/>
            <person name="Weng Q."/>
            <person name="Mu J."/>
            <person name="Lu Y."/>
            <person name="Fan D."/>
            <person name="Liu Y."/>
            <person name="Guan J."/>
            <person name="Zhang Y."/>
            <person name="Yu S."/>
            <person name="Liu X."/>
            <person name="Zhang Y."/>
            <person name="Hong G."/>
            <person name="Han B."/>
            <person name="Choisne N."/>
            <person name="Demange N."/>
            <person name="Orjeda G."/>
            <person name="Samain S."/>
            <person name="Cattolico L."/>
            <person name="Pelletier E."/>
            <person name="Couloux A."/>
            <person name="Segurens B."/>
            <person name="Wincker P."/>
            <person name="D'Hont A."/>
            <person name="Scarpelli C."/>
            <person name="Weissenbach J."/>
            <person name="Salanoubat M."/>
            <person name="Quetier F."/>
            <person name="Yu Y."/>
            <person name="Kim H.R."/>
            <person name="Rambo T."/>
            <person name="Currie J."/>
            <person name="Collura K."/>
            <person name="Luo M."/>
            <person name="Yang T."/>
            <person name="Ammiraju J.S.S."/>
            <person name="Engler F."/>
            <person name="Soderlund C."/>
            <person name="Wing R.A."/>
            <person name="Palmer L.E."/>
            <person name="de la Bastide M."/>
            <person name="Spiegel L."/>
            <person name="Nascimento L."/>
            <person name="Zutavern T."/>
            <person name="O'Shaughnessy A."/>
            <person name="Dike S."/>
            <person name="Dedhia N."/>
            <person name="Preston R."/>
            <person name="Balija V."/>
            <person name="McCombie W.R."/>
            <person name="Chow T."/>
            <person name="Chen H."/>
            <person name="Chung M."/>
            <person name="Chen C."/>
            <person name="Shaw J."/>
            <person name="Wu H."/>
            <person name="Hsiao K."/>
            <person name="Chao Y."/>
            <person name="Chu M."/>
            <person name="Cheng C."/>
            <person name="Hour A."/>
            <person name="Lee P."/>
            <person name="Lin S."/>
            <person name="Lin Y."/>
            <person name="Liou J."/>
            <person name="Liu S."/>
            <person name="Hsing Y."/>
            <person name="Raghuvanshi S."/>
            <person name="Mohanty A."/>
            <person name="Bharti A.K."/>
            <person name="Gaur A."/>
            <person name="Gupta V."/>
            <person name="Kumar D."/>
            <person name="Ravi V."/>
            <person name="Vij S."/>
            <person name="Kapur A."/>
            <person name="Khurana P."/>
            <person name="Khurana P."/>
            <person name="Khurana J.P."/>
            <person name="Tyagi A.K."/>
            <person name="Gaikwad K."/>
            <person name="Singh A."/>
            <person name="Dalal V."/>
            <person name="Srivastava S."/>
            <person name="Dixit A."/>
            <person name="Pal A.K."/>
            <person name="Ghazi I.A."/>
            <person name="Yadav M."/>
            <person name="Pandit A."/>
            <person name="Bhargava A."/>
            <person name="Sureshbabu K."/>
            <person name="Batra K."/>
            <person name="Sharma T.R."/>
            <person name="Mohapatra T."/>
            <person name="Singh N.K."/>
            <person name="Messing J."/>
            <person name="Nelson A.B."/>
            <person name="Fuks G."/>
            <person name="Kavchok S."/>
            <person name="Keizer G."/>
            <person name="Linton E."/>
            <person name="Llaca V."/>
            <person name="Song R."/>
            <person name="Tanyolac B."/>
            <person name="Young S."/>
            <person name="Ho-Il K."/>
            <person name="Hahn J.H."/>
            <person name="Sangsakoo G."/>
            <person name="Vanavichit A."/>
            <person name="de Mattos Luiz.A.T."/>
            <person name="Zimmer P.D."/>
            <person name="Malone G."/>
            <person name="Dellagostin O."/>
            <person name="de Oliveira A.C."/>
            <person name="Bevan M."/>
            <person name="Bancroft I."/>
            <person name="Minx P."/>
            <person name="Cordum H."/>
            <person name="Wilson R."/>
            <person name="Cheng Z."/>
            <person name="Jin W."/>
            <person name="Jiang J."/>
            <person name="Leong S.A."/>
            <person name="Iwama H."/>
            <person name="Gojobori T."/>
            <person name="Itoh T."/>
            <person name="Niimura Y."/>
            <person name="Fujii Y."/>
            <person name="Habara T."/>
            <person name="Sakai H."/>
            <person name="Sato Y."/>
            <person name="Wilson G."/>
            <person name="Kumar K."/>
            <person name="McCouch S."/>
            <person name="Juretic N."/>
            <person name="Hoen D."/>
            <person name="Wright S."/>
            <person name="Bruskiewich R."/>
            <person name="Bureau T."/>
            <person name="Miyao A."/>
            <person name="Hirochika H."/>
            <person name="Nishikawa T."/>
            <person name="Kadowaki K."/>
            <person name="Sugiura M."/>
            <person name="Burr B."/>
            <person name="Sasaki T."/>
        </authorList>
    </citation>
    <scope>NUCLEOTIDE SEQUENCE [LARGE SCALE GENOMIC DNA]</scope>
    <source>
        <strain evidence="3">cv. Nipponbare</strain>
    </source>
</reference>
<reference evidence="2 3" key="3">
    <citation type="journal article" date="2013" name="Rice">
        <title>Improvement of the Oryza sativa Nipponbare reference genome using next generation sequence and optical map data.</title>
        <authorList>
            <person name="Kawahara Y."/>
            <person name="de la Bastide M."/>
            <person name="Hamilton J.P."/>
            <person name="Kanamori H."/>
            <person name="McCombie W.R."/>
            <person name="Ouyang S."/>
            <person name="Schwartz D.C."/>
            <person name="Tanaka T."/>
            <person name="Wu J."/>
            <person name="Zhou S."/>
            <person name="Childs K.L."/>
            <person name="Davidson R.M."/>
            <person name="Lin H."/>
            <person name="Quesada-Ocampo L."/>
            <person name="Vaillancourt B."/>
            <person name="Sakai H."/>
            <person name="Lee S.S."/>
            <person name="Kim J."/>
            <person name="Numa H."/>
            <person name="Itoh T."/>
            <person name="Buell C.R."/>
            <person name="Matsumoto T."/>
        </authorList>
    </citation>
    <scope>NUCLEOTIDE SEQUENCE [LARGE SCALE GENOMIC DNA]</scope>
    <source>
        <strain evidence="3">cv. Nipponbare</strain>
    </source>
</reference>
<feature type="compositionally biased region" description="Polar residues" evidence="1">
    <location>
        <begin position="85"/>
        <end position="95"/>
    </location>
</feature>
<feature type="region of interest" description="Disordered" evidence="1">
    <location>
        <begin position="73"/>
        <end position="97"/>
    </location>
</feature>
<reference evidence="2 3" key="2">
    <citation type="journal article" date="2013" name="Plant Cell Physiol.">
        <title>Rice Annotation Project Database (RAP-DB): an integrative and interactive database for rice genomics.</title>
        <authorList>
            <person name="Sakai H."/>
            <person name="Lee S.S."/>
            <person name="Tanaka T."/>
            <person name="Numa H."/>
            <person name="Kim J."/>
            <person name="Kawahara Y."/>
            <person name="Wakimoto H."/>
            <person name="Yang C.C."/>
            <person name="Iwamoto M."/>
            <person name="Abe T."/>
            <person name="Yamada Y."/>
            <person name="Muto A."/>
            <person name="Inokuchi H."/>
            <person name="Ikemura T."/>
            <person name="Matsumoto T."/>
            <person name="Sasaki T."/>
            <person name="Itoh T."/>
        </authorList>
    </citation>
    <scope>NUCLEOTIDE SEQUENCE [LARGE SCALE GENOMIC DNA]</scope>
    <source>
        <strain evidence="3">cv. Nipponbare</strain>
    </source>
</reference>
<name>A0A0P0XIV9_ORYSJ</name>
<evidence type="ECO:0000256" key="1">
    <source>
        <dbReference type="SAM" id="MobiDB-lite"/>
    </source>
</evidence>